<dbReference type="EMBL" id="ADFV01187165">
    <property type="status" value="NOT_ANNOTATED_CDS"/>
    <property type="molecule type" value="Genomic_DNA"/>
</dbReference>
<dbReference type="InterPro" id="IPR036179">
    <property type="entry name" value="Ig-like_dom_sf"/>
</dbReference>
<dbReference type="GO" id="GO:0002764">
    <property type="term" value="P:immune response-regulating signaling pathway"/>
    <property type="evidence" value="ECO:0007669"/>
    <property type="project" value="TreeGrafter"/>
</dbReference>
<dbReference type="SUPFAM" id="SSF48726">
    <property type="entry name" value="Immunoglobulin"/>
    <property type="match status" value="1"/>
</dbReference>
<dbReference type="FunCoup" id="G1R305">
    <property type="interactions" value="28"/>
</dbReference>
<keyword evidence="8" id="KW-1185">Reference proteome</keyword>
<feature type="domain" description="Ig-like" evidence="6">
    <location>
        <begin position="27"/>
        <end position="114"/>
    </location>
</feature>
<evidence type="ECO:0000259" key="6">
    <source>
        <dbReference type="PROSITE" id="PS50835"/>
    </source>
</evidence>
<dbReference type="EMBL" id="ADFV01187164">
    <property type="status" value="NOT_ANNOTATED_CDS"/>
    <property type="molecule type" value="Genomic_DNA"/>
</dbReference>
<dbReference type="InterPro" id="IPR050412">
    <property type="entry name" value="Ig-like_Receptors_ImmuneReg"/>
</dbReference>
<dbReference type="AlphaFoldDB" id="G1R305"/>
<dbReference type="GeneTree" id="ENSGT01100000263478"/>
<dbReference type="InterPro" id="IPR007110">
    <property type="entry name" value="Ig-like_dom"/>
</dbReference>
<feature type="signal peptide" evidence="5">
    <location>
        <begin position="1"/>
        <end position="16"/>
    </location>
</feature>
<feature type="chain" id="PRO_5014198090" evidence="5">
    <location>
        <begin position="17"/>
        <end position="224"/>
    </location>
</feature>
<evidence type="ECO:0000256" key="3">
    <source>
        <dbReference type="ARBA" id="ARBA00023319"/>
    </source>
</evidence>
<dbReference type="eggNOG" id="ENOG502SXQ3">
    <property type="taxonomic scope" value="Eukaryota"/>
</dbReference>
<dbReference type="SMART" id="SM00409">
    <property type="entry name" value="IG"/>
    <property type="match status" value="1"/>
</dbReference>
<dbReference type="EMBL" id="ADFV01187169">
    <property type="status" value="NOT_ANNOTATED_CDS"/>
    <property type="molecule type" value="Genomic_DNA"/>
</dbReference>
<evidence type="ECO:0000313" key="8">
    <source>
        <dbReference type="Proteomes" id="UP000001073"/>
    </source>
</evidence>
<dbReference type="EMBL" id="ADFV01187170">
    <property type="status" value="NOT_ANNOTATED_CDS"/>
    <property type="molecule type" value="Genomic_DNA"/>
</dbReference>
<dbReference type="Proteomes" id="UP000001073">
    <property type="component" value="Chromosome 10"/>
</dbReference>
<organism evidence="7 8">
    <name type="scientific">Nomascus leucogenys</name>
    <name type="common">Northern white-cheeked gibbon</name>
    <name type="synonym">Hylobates leucogenys</name>
    <dbReference type="NCBI Taxonomy" id="61853"/>
    <lineage>
        <taxon>Eukaryota</taxon>
        <taxon>Metazoa</taxon>
        <taxon>Chordata</taxon>
        <taxon>Craniata</taxon>
        <taxon>Vertebrata</taxon>
        <taxon>Euteleostomi</taxon>
        <taxon>Mammalia</taxon>
        <taxon>Eutheria</taxon>
        <taxon>Euarchontoglires</taxon>
        <taxon>Primates</taxon>
        <taxon>Haplorrhini</taxon>
        <taxon>Catarrhini</taxon>
        <taxon>Hylobatidae</taxon>
        <taxon>Nomascus</taxon>
    </lineage>
</organism>
<keyword evidence="4" id="KW-1133">Transmembrane helix</keyword>
<dbReference type="OMA" id="SHEWSEK"/>
<evidence type="ECO:0000256" key="4">
    <source>
        <dbReference type="SAM" id="Phobius"/>
    </source>
</evidence>
<dbReference type="InParanoid" id="G1R305"/>
<name>G1R305_NOMLE</name>
<dbReference type="EMBL" id="ADFV01187167">
    <property type="status" value="NOT_ANNOTATED_CDS"/>
    <property type="molecule type" value="Genomic_DNA"/>
</dbReference>
<reference evidence="7" key="3">
    <citation type="submission" date="2025-09" db="UniProtKB">
        <authorList>
            <consortium name="Ensembl"/>
        </authorList>
    </citation>
    <scope>IDENTIFICATION</scope>
</reference>
<evidence type="ECO:0000256" key="5">
    <source>
        <dbReference type="SAM" id="SignalP"/>
    </source>
</evidence>
<dbReference type="HOGENOM" id="CLU_103389_0_0_1"/>
<keyword evidence="1 5" id="KW-0732">Signal</keyword>
<evidence type="ECO:0000313" key="7">
    <source>
        <dbReference type="Ensembl" id="ENSNLEP00000007577.2"/>
    </source>
</evidence>
<protein>
    <submittedName>
        <fullName evidence="7">V-set and transmembrane domain containing 1</fullName>
    </submittedName>
</protein>
<dbReference type="PROSITE" id="PS50835">
    <property type="entry name" value="IG_LIKE"/>
    <property type="match status" value="1"/>
</dbReference>
<dbReference type="EMBL" id="ADFV01187168">
    <property type="status" value="NOT_ANNOTATED_CDS"/>
    <property type="molecule type" value="Genomic_DNA"/>
</dbReference>
<dbReference type="Pfam" id="PF13895">
    <property type="entry name" value="Ig_2"/>
    <property type="match status" value="1"/>
</dbReference>
<dbReference type="EMBL" id="ADFV01187163">
    <property type="status" value="NOT_ANNOTATED_CDS"/>
    <property type="molecule type" value="Genomic_DNA"/>
</dbReference>
<sequence>MTTEFLSLLCLGLCLGYEDEKKNEKPPKPSLHAWPSSVVEAESNVTLKCQAHSQNVTFVLRKVNDSGYKQEQSSAQNEAEFPFTDLKPKDAGRYFCAYKTTASHEWSESSEHLQLVVTDKHDELEAPSMKTDTRTIFVAIFSCISILLLFLSVFIIYRCSQHGDHSKLPEQEAAEADLSNMEKGISLDPQRVTYAELSTSALSEAASDTTREPPGSHEYAALKV</sequence>
<reference evidence="7 8" key="1">
    <citation type="submission" date="2012-10" db="EMBL/GenBank/DDBJ databases">
        <authorList>
            <consortium name="Gibbon Genome Sequencing Consortium"/>
        </authorList>
    </citation>
    <scope>NUCLEOTIDE SEQUENCE [LARGE SCALE GENOMIC DNA]</scope>
</reference>
<feature type="transmembrane region" description="Helical" evidence="4">
    <location>
        <begin position="136"/>
        <end position="157"/>
    </location>
</feature>
<dbReference type="FunFam" id="2.60.40.10:FF:000049">
    <property type="entry name" value="Leukocyte immunoglobulin-like receptor subfamily B member 1"/>
    <property type="match status" value="1"/>
</dbReference>
<keyword evidence="4" id="KW-0812">Transmembrane</keyword>
<keyword evidence="2" id="KW-1015">Disulfide bond</keyword>
<dbReference type="EMBL" id="ADFV01187171">
    <property type="status" value="NOT_ANNOTATED_CDS"/>
    <property type="molecule type" value="Genomic_DNA"/>
</dbReference>
<dbReference type="InterPro" id="IPR013783">
    <property type="entry name" value="Ig-like_fold"/>
</dbReference>
<dbReference type="Ensembl" id="ENSNLET00000007946.2">
    <property type="protein sequence ID" value="ENSNLEP00000007577.2"/>
    <property type="gene ID" value="ENSNLEG00000006243.2"/>
</dbReference>
<dbReference type="Gene3D" id="2.60.40.10">
    <property type="entry name" value="Immunoglobulins"/>
    <property type="match status" value="1"/>
</dbReference>
<gene>
    <name evidence="7" type="primary">VSTM1</name>
</gene>
<keyword evidence="3" id="KW-0393">Immunoglobulin domain</keyword>
<dbReference type="GO" id="GO:0005886">
    <property type="term" value="C:plasma membrane"/>
    <property type="evidence" value="ECO:0007669"/>
    <property type="project" value="TreeGrafter"/>
</dbReference>
<keyword evidence="4" id="KW-0472">Membrane</keyword>
<dbReference type="EMBL" id="ADFV01187166">
    <property type="status" value="NOT_ANNOTATED_CDS"/>
    <property type="molecule type" value="Genomic_DNA"/>
</dbReference>
<proteinExistence type="predicted"/>
<accession>G1R305</accession>
<evidence type="ECO:0000256" key="2">
    <source>
        <dbReference type="ARBA" id="ARBA00023157"/>
    </source>
</evidence>
<reference evidence="7" key="2">
    <citation type="submission" date="2025-08" db="UniProtKB">
        <authorList>
            <consortium name="Ensembl"/>
        </authorList>
    </citation>
    <scope>IDENTIFICATION</scope>
</reference>
<dbReference type="InterPro" id="IPR003599">
    <property type="entry name" value="Ig_sub"/>
</dbReference>
<dbReference type="PANTHER" id="PTHR11738:SF180">
    <property type="entry name" value="V-SET AND TRANSMEMBRANE DOMAIN-CONTAINING PROTEIN 1"/>
    <property type="match status" value="1"/>
</dbReference>
<dbReference type="PANTHER" id="PTHR11738">
    <property type="entry name" value="MHC CLASS I NK CELL RECEPTOR"/>
    <property type="match status" value="1"/>
</dbReference>
<evidence type="ECO:0000256" key="1">
    <source>
        <dbReference type="ARBA" id="ARBA00022729"/>
    </source>
</evidence>